<dbReference type="InParanoid" id="A0A0C2ZMX7"/>
<name>A0A0C2ZMX7_9AGAM</name>
<evidence type="ECO:0000313" key="1">
    <source>
        <dbReference type="EMBL" id="KIM62948.1"/>
    </source>
</evidence>
<proteinExistence type="predicted"/>
<gene>
    <name evidence="1" type="ORF">SCLCIDRAFT_39751</name>
</gene>
<evidence type="ECO:0000313" key="2">
    <source>
        <dbReference type="Proteomes" id="UP000053989"/>
    </source>
</evidence>
<protein>
    <submittedName>
        <fullName evidence="1">Uncharacterized protein</fullName>
    </submittedName>
</protein>
<accession>A0A0C2ZMX7</accession>
<sequence length="153" mass="17265">MSAELVMAGPGQPVTHDSRHDLESLFYVLTGLCVLLDEPFKFKCDDDLSQCFDKLFNTFELSVLKTITIQSNLTWLPMILAHLSPFFQPLVPLLTRLREDIILPMYTNDKGDFCCKKPLSHKILIDAVIESLLSLDDDAWKPYSCPDAGGDGW</sequence>
<keyword evidence="2" id="KW-1185">Reference proteome</keyword>
<feature type="non-terminal residue" evidence="1">
    <location>
        <position position="153"/>
    </location>
</feature>
<reference evidence="2" key="2">
    <citation type="submission" date="2015-01" db="EMBL/GenBank/DDBJ databases">
        <title>Evolutionary Origins and Diversification of the Mycorrhizal Mutualists.</title>
        <authorList>
            <consortium name="DOE Joint Genome Institute"/>
            <consortium name="Mycorrhizal Genomics Consortium"/>
            <person name="Kohler A."/>
            <person name="Kuo A."/>
            <person name="Nagy L.G."/>
            <person name="Floudas D."/>
            <person name="Copeland A."/>
            <person name="Barry K.W."/>
            <person name="Cichocki N."/>
            <person name="Veneault-Fourrey C."/>
            <person name="LaButti K."/>
            <person name="Lindquist E.A."/>
            <person name="Lipzen A."/>
            <person name="Lundell T."/>
            <person name="Morin E."/>
            <person name="Murat C."/>
            <person name="Riley R."/>
            <person name="Ohm R."/>
            <person name="Sun H."/>
            <person name="Tunlid A."/>
            <person name="Henrissat B."/>
            <person name="Grigoriev I.V."/>
            <person name="Hibbett D.S."/>
            <person name="Martin F."/>
        </authorList>
    </citation>
    <scope>NUCLEOTIDE SEQUENCE [LARGE SCALE GENOMIC DNA]</scope>
    <source>
        <strain evidence="2">Foug A</strain>
    </source>
</reference>
<dbReference type="OrthoDB" id="2692204at2759"/>
<dbReference type="EMBL" id="KN822039">
    <property type="protein sequence ID" value="KIM62948.1"/>
    <property type="molecule type" value="Genomic_DNA"/>
</dbReference>
<reference evidence="1 2" key="1">
    <citation type="submission" date="2014-04" db="EMBL/GenBank/DDBJ databases">
        <authorList>
            <consortium name="DOE Joint Genome Institute"/>
            <person name="Kuo A."/>
            <person name="Kohler A."/>
            <person name="Nagy L.G."/>
            <person name="Floudas D."/>
            <person name="Copeland A."/>
            <person name="Barry K.W."/>
            <person name="Cichocki N."/>
            <person name="Veneault-Fourrey C."/>
            <person name="LaButti K."/>
            <person name="Lindquist E.A."/>
            <person name="Lipzen A."/>
            <person name="Lundell T."/>
            <person name="Morin E."/>
            <person name="Murat C."/>
            <person name="Sun H."/>
            <person name="Tunlid A."/>
            <person name="Henrissat B."/>
            <person name="Grigoriev I.V."/>
            <person name="Hibbett D.S."/>
            <person name="Martin F."/>
            <person name="Nordberg H.P."/>
            <person name="Cantor M.N."/>
            <person name="Hua S.X."/>
        </authorList>
    </citation>
    <scope>NUCLEOTIDE SEQUENCE [LARGE SCALE GENOMIC DNA]</scope>
    <source>
        <strain evidence="1 2">Foug A</strain>
    </source>
</reference>
<dbReference type="HOGENOM" id="CLU_115048_0_0_1"/>
<dbReference type="AlphaFoldDB" id="A0A0C2ZMX7"/>
<dbReference type="Proteomes" id="UP000053989">
    <property type="component" value="Unassembled WGS sequence"/>
</dbReference>
<organism evidence="1 2">
    <name type="scientific">Scleroderma citrinum Foug A</name>
    <dbReference type="NCBI Taxonomy" id="1036808"/>
    <lineage>
        <taxon>Eukaryota</taxon>
        <taxon>Fungi</taxon>
        <taxon>Dikarya</taxon>
        <taxon>Basidiomycota</taxon>
        <taxon>Agaricomycotina</taxon>
        <taxon>Agaricomycetes</taxon>
        <taxon>Agaricomycetidae</taxon>
        <taxon>Boletales</taxon>
        <taxon>Sclerodermatineae</taxon>
        <taxon>Sclerodermataceae</taxon>
        <taxon>Scleroderma</taxon>
    </lineage>
</organism>